<dbReference type="GO" id="GO:0003729">
    <property type="term" value="F:mRNA binding"/>
    <property type="evidence" value="ECO:0007669"/>
    <property type="project" value="TreeGrafter"/>
</dbReference>
<dbReference type="InterPro" id="IPR009604">
    <property type="entry name" value="LsmAD_domain"/>
</dbReference>
<dbReference type="GeneID" id="71993689"/>
<feature type="compositionally biased region" description="Polar residues" evidence="1">
    <location>
        <begin position="617"/>
        <end position="640"/>
    </location>
</feature>
<gene>
    <name evidence="3" type="ORF">CLAFUR5_13811</name>
</gene>
<evidence type="ECO:0000256" key="1">
    <source>
        <dbReference type="SAM" id="MobiDB-lite"/>
    </source>
</evidence>
<evidence type="ECO:0000259" key="2">
    <source>
        <dbReference type="SMART" id="SM01272"/>
    </source>
</evidence>
<feature type="compositionally biased region" description="Polar residues" evidence="1">
    <location>
        <begin position="328"/>
        <end position="347"/>
    </location>
</feature>
<feature type="compositionally biased region" description="Polar residues" evidence="1">
    <location>
        <begin position="76"/>
        <end position="87"/>
    </location>
</feature>
<feature type="compositionally biased region" description="Low complexity" evidence="1">
    <location>
        <begin position="891"/>
        <end position="902"/>
    </location>
</feature>
<dbReference type="KEGG" id="ffu:CLAFUR5_13811"/>
<dbReference type="InterPro" id="IPR045117">
    <property type="entry name" value="ATXN2-like"/>
</dbReference>
<feature type="compositionally biased region" description="Low complexity" evidence="1">
    <location>
        <begin position="508"/>
        <end position="522"/>
    </location>
</feature>
<feature type="region of interest" description="Disordered" evidence="1">
    <location>
        <begin position="486"/>
        <end position="522"/>
    </location>
</feature>
<dbReference type="RefSeq" id="XP_047768518.1">
    <property type="nucleotide sequence ID" value="XM_047912959.1"/>
</dbReference>
<feature type="region of interest" description="Disordered" evidence="1">
    <location>
        <begin position="891"/>
        <end position="921"/>
    </location>
</feature>
<keyword evidence="4" id="KW-1185">Reference proteome</keyword>
<feature type="region of interest" description="Disordered" evidence="1">
    <location>
        <begin position="1"/>
        <end position="88"/>
    </location>
</feature>
<dbReference type="Pfam" id="PF06741">
    <property type="entry name" value="LsmAD"/>
    <property type="match status" value="1"/>
</dbReference>
<evidence type="ECO:0000313" key="3">
    <source>
        <dbReference type="EMBL" id="UJO24152.1"/>
    </source>
</evidence>
<feature type="compositionally biased region" description="Polar residues" evidence="1">
    <location>
        <begin position="42"/>
        <end position="66"/>
    </location>
</feature>
<feature type="region of interest" description="Disordered" evidence="1">
    <location>
        <begin position="291"/>
        <end position="351"/>
    </location>
</feature>
<feature type="compositionally biased region" description="Polar residues" evidence="1">
    <location>
        <begin position="1"/>
        <end position="29"/>
    </location>
</feature>
<reference evidence="3" key="1">
    <citation type="submission" date="2021-12" db="EMBL/GenBank/DDBJ databases">
        <authorList>
            <person name="Zaccaron A."/>
            <person name="Stergiopoulos I."/>
        </authorList>
    </citation>
    <scope>NUCLEOTIDE SEQUENCE</scope>
    <source>
        <strain evidence="3">Race5_Kim</strain>
    </source>
</reference>
<dbReference type="PANTHER" id="PTHR12854:SF7">
    <property type="entry name" value="ATAXIN-2 HOMOLOG"/>
    <property type="match status" value="1"/>
</dbReference>
<dbReference type="GO" id="GO:0034063">
    <property type="term" value="P:stress granule assembly"/>
    <property type="evidence" value="ECO:0007669"/>
    <property type="project" value="TreeGrafter"/>
</dbReference>
<accession>A0A9Q8PKM7</accession>
<reference evidence="3" key="2">
    <citation type="journal article" date="2022" name="Microb. Genom.">
        <title>A chromosome-scale genome assembly of the tomato pathogen Cladosporium fulvum reveals a compartmentalized genome architecture and the presence of a dispensable chromosome.</title>
        <authorList>
            <person name="Zaccaron A.Z."/>
            <person name="Chen L.H."/>
            <person name="Samaras A."/>
            <person name="Stergiopoulos I."/>
        </authorList>
    </citation>
    <scope>NUCLEOTIDE SEQUENCE</scope>
    <source>
        <strain evidence="3">Race5_Kim</strain>
    </source>
</reference>
<dbReference type="InterPro" id="IPR025852">
    <property type="entry name" value="SM_dom_ATX"/>
</dbReference>
<dbReference type="EMBL" id="CP090174">
    <property type="protein sequence ID" value="UJO24152.1"/>
    <property type="molecule type" value="Genomic_DNA"/>
</dbReference>
<organism evidence="3 4">
    <name type="scientific">Passalora fulva</name>
    <name type="common">Tomato leaf mold</name>
    <name type="synonym">Cladosporium fulvum</name>
    <dbReference type="NCBI Taxonomy" id="5499"/>
    <lineage>
        <taxon>Eukaryota</taxon>
        <taxon>Fungi</taxon>
        <taxon>Dikarya</taxon>
        <taxon>Ascomycota</taxon>
        <taxon>Pezizomycotina</taxon>
        <taxon>Dothideomycetes</taxon>
        <taxon>Dothideomycetidae</taxon>
        <taxon>Mycosphaerellales</taxon>
        <taxon>Mycosphaerellaceae</taxon>
        <taxon>Fulvia</taxon>
    </lineage>
</organism>
<dbReference type="SMART" id="SM01272">
    <property type="entry name" value="LsmAD"/>
    <property type="match status" value="1"/>
</dbReference>
<feature type="region of interest" description="Disordered" evidence="1">
    <location>
        <begin position="950"/>
        <end position="984"/>
    </location>
</feature>
<feature type="region of interest" description="Disordered" evidence="1">
    <location>
        <begin position="678"/>
        <end position="783"/>
    </location>
</feature>
<sequence length="984" mass="106467">MSAVSNMNGGDTSNATAASKHQLKSSSSAKALDGQGQHKKQQQPANAWQNGRNPITSRNSSTTPNGTEKPLPKLPSQGQQLKSSTDLNADKHAHDRSMFLFAQFVGKDVSITLKNGEQYSGVFSAASLQSTKTQYVIKMARRIAPASDGQVNGTTEHEPELIGEGSDHILAFDIQDTIDLSVQDVSTTPVTSQQNGSAGSSFRTDTQISARESDMLRARELQPFDLGNDTSVDLSLESSNGPWDQFATNEALYGINTTYDEEQYTTAIRRDDPKYSSLAAKADKIAREIEGSAPANAHVAEERRQNAEYDGEEDEEAKYSGVRREASNLPTRGVNSYVPPSQRQMTALPTVPGAPFDPAIISAQVKTTAPSTALPEPVPAPHVEAAKQQVAPDAESAVSAAPIVAKKGTTEDRVRDTADAFRNFANGEKLKVRHAQEVKRASQRQEKNVKLNDLKKFSENFKLKSRVPDDLVPILAKDAEKQAEIKKKAEQAAKEEEGRAKDKTSDKASAAASPAPPSSIAGSVANANHQAYFNQQTRARVSGNMAGLPMRPGGPAMPSPRGPNNQRMHNQFPGMPLRPQPLPTDMRMPTGPPAAENPLSPGSRLNVKAFEFRPAASNFTPTGTTPSPQRRASGITPPTETTVSFFKNKVKDVKEFKTEYNPVDRLAGKEYSEAEKKKYASNGGVPQAYNTPPTWPHTPANQNSSYLTAFPPRPSRSQGPSPMQTPNPNAQMPHAHQLPPHMQPGNMSTPTHRPFYPQQHGQGPAFDPRLQQHMGPNGSVQNSPRVQQVSIAPFNAQIPPMGMMPTQPMQGYGMSPSMQYRQPSLPGGPPMMMPGQMPGQMGPMQPGFPPGPQFRAPQMGGHMMVQNPSQGYMNGPVPNQNYSPMPPHAQPHMPHMQQHGPAAYNNNSPRPPMMQPGGSHQGFQPGMPMQPNFAPSPGQPHPYHLQQQRAMSGGFPHMTPRQQHAVPNHGSPGMGAPPQGDEGK</sequence>
<dbReference type="Pfam" id="PF14438">
    <property type="entry name" value="SM-ATX"/>
    <property type="match status" value="1"/>
</dbReference>
<feature type="domain" description="LsmAD" evidence="2">
    <location>
        <begin position="253"/>
        <end position="325"/>
    </location>
</feature>
<proteinExistence type="predicted"/>
<dbReference type="OrthoDB" id="2275718at2759"/>
<dbReference type="PANTHER" id="PTHR12854">
    <property type="entry name" value="ATAXIN 2-RELATED"/>
    <property type="match status" value="1"/>
</dbReference>
<feature type="compositionally biased region" description="Basic and acidic residues" evidence="1">
    <location>
        <begin position="486"/>
        <end position="506"/>
    </location>
</feature>
<dbReference type="Proteomes" id="UP000756132">
    <property type="component" value="Chromosome 12"/>
</dbReference>
<evidence type="ECO:0000313" key="4">
    <source>
        <dbReference type="Proteomes" id="UP000756132"/>
    </source>
</evidence>
<dbReference type="GO" id="GO:0010494">
    <property type="term" value="C:cytoplasmic stress granule"/>
    <property type="evidence" value="ECO:0007669"/>
    <property type="project" value="TreeGrafter"/>
</dbReference>
<dbReference type="AlphaFoldDB" id="A0A9Q8PKM7"/>
<feature type="region of interest" description="Disordered" evidence="1">
    <location>
        <begin position="187"/>
        <end position="206"/>
    </location>
</feature>
<feature type="region of interest" description="Disordered" evidence="1">
    <location>
        <begin position="615"/>
        <end position="640"/>
    </location>
</feature>
<name>A0A9Q8PKM7_PASFU</name>
<protein>
    <submittedName>
        <fullName evidence="3">PAB1-binding protein 1</fullName>
    </submittedName>
</protein>